<dbReference type="PROSITE" id="PS01033">
    <property type="entry name" value="GLOBIN"/>
    <property type="match status" value="1"/>
</dbReference>
<dbReference type="SUPFAM" id="SSF46458">
    <property type="entry name" value="Globin-like"/>
    <property type="match status" value="1"/>
</dbReference>
<evidence type="ECO:0000256" key="6">
    <source>
        <dbReference type="RuleBase" id="RU000356"/>
    </source>
</evidence>
<protein>
    <recommendedName>
        <fullName evidence="8">Globin domain-containing protein</fullName>
    </recommendedName>
</protein>
<keyword evidence="10" id="KW-1185">Reference proteome</keyword>
<evidence type="ECO:0000313" key="10">
    <source>
        <dbReference type="Proteomes" id="UP000820818"/>
    </source>
</evidence>
<keyword evidence="2 6" id="KW-0349">Heme</keyword>
<dbReference type="InterPro" id="IPR009050">
    <property type="entry name" value="Globin-like_sf"/>
</dbReference>
<keyword evidence="5" id="KW-0408">Iron</keyword>
<dbReference type="Pfam" id="PF00042">
    <property type="entry name" value="Globin"/>
    <property type="match status" value="1"/>
</dbReference>
<feature type="region of interest" description="Disordered" evidence="7">
    <location>
        <begin position="204"/>
        <end position="226"/>
    </location>
</feature>
<comment type="similarity">
    <text evidence="6">Belongs to the globin family.</text>
</comment>
<comment type="caution">
    <text evidence="9">The sequence shown here is derived from an EMBL/GenBank/DDBJ whole genome shotgun (WGS) entry which is preliminary data.</text>
</comment>
<evidence type="ECO:0000256" key="4">
    <source>
        <dbReference type="ARBA" id="ARBA00022723"/>
    </source>
</evidence>
<dbReference type="GO" id="GO:0020037">
    <property type="term" value="F:heme binding"/>
    <property type="evidence" value="ECO:0007669"/>
    <property type="project" value="InterPro"/>
</dbReference>
<evidence type="ECO:0000313" key="9">
    <source>
        <dbReference type="EMBL" id="KAI9555180.1"/>
    </source>
</evidence>
<dbReference type="InterPro" id="IPR012292">
    <property type="entry name" value="Globin/Proto"/>
</dbReference>
<feature type="domain" description="Globin" evidence="8">
    <location>
        <begin position="49"/>
        <end position="196"/>
    </location>
</feature>
<dbReference type="PANTHER" id="PTHR46458:SF1">
    <property type="entry name" value="GEO09476P1"/>
    <property type="match status" value="1"/>
</dbReference>
<sequence>MGNAHVGHSGNSKKTADKDAVKNDDVIITAIQESTPFPPAKTAMASVAELTDFQKTLLQESWKRLEKDIAQVGIIVFINLFESHPDMQSVFLPFTGLVLDDLKKSKLLSEHALRVMGAVQRAVHRLDEPEKLHAFLSDLGRRHDKNGAKLEYIDYIGPQFLSAIRPILGDDWTTETEKAWTLLLGYMIATMKQALMEARNASAPEALKPMTLPPSSSSSSTATADD</sequence>
<dbReference type="AlphaFoldDB" id="A0AAD5PU10"/>
<dbReference type="GO" id="GO:0005344">
    <property type="term" value="F:oxygen carrier activity"/>
    <property type="evidence" value="ECO:0007669"/>
    <property type="project" value="UniProtKB-KW"/>
</dbReference>
<dbReference type="InterPro" id="IPR050532">
    <property type="entry name" value="Globin-like_OT"/>
</dbReference>
<dbReference type="PRINTS" id="PR00188">
    <property type="entry name" value="PLANTGLOBIN"/>
</dbReference>
<proteinExistence type="inferred from homology"/>
<dbReference type="GO" id="GO:0019825">
    <property type="term" value="F:oxygen binding"/>
    <property type="evidence" value="ECO:0007669"/>
    <property type="project" value="InterPro"/>
</dbReference>
<name>A0AAD5PU10_9CRUS</name>
<keyword evidence="3 6" id="KW-0561">Oxygen transport</keyword>
<evidence type="ECO:0000259" key="8">
    <source>
        <dbReference type="PROSITE" id="PS01033"/>
    </source>
</evidence>
<reference evidence="9 10" key="1">
    <citation type="submission" date="2022-05" db="EMBL/GenBank/DDBJ databases">
        <title>A multi-omics perspective on studying reproductive biology in Daphnia sinensis.</title>
        <authorList>
            <person name="Jia J."/>
        </authorList>
    </citation>
    <scope>NUCLEOTIDE SEQUENCE [LARGE SCALE GENOMIC DNA]</scope>
    <source>
        <strain evidence="9 10">WSL</strain>
    </source>
</reference>
<dbReference type="GO" id="GO:0046872">
    <property type="term" value="F:metal ion binding"/>
    <property type="evidence" value="ECO:0007669"/>
    <property type="project" value="UniProtKB-KW"/>
</dbReference>
<dbReference type="Proteomes" id="UP000820818">
    <property type="component" value="Linkage Group LG7"/>
</dbReference>
<gene>
    <name evidence="9" type="ORF">GHT06_017695</name>
</gene>
<accession>A0AAD5PU10</accession>
<evidence type="ECO:0000256" key="3">
    <source>
        <dbReference type="ARBA" id="ARBA00022621"/>
    </source>
</evidence>
<dbReference type="InterPro" id="IPR000971">
    <property type="entry name" value="Globin"/>
</dbReference>
<organism evidence="9 10">
    <name type="scientific">Daphnia sinensis</name>
    <dbReference type="NCBI Taxonomy" id="1820382"/>
    <lineage>
        <taxon>Eukaryota</taxon>
        <taxon>Metazoa</taxon>
        <taxon>Ecdysozoa</taxon>
        <taxon>Arthropoda</taxon>
        <taxon>Crustacea</taxon>
        <taxon>Branchiopoda</taxon>
        <taxon>Diplostraca</taxon>
        <taxon>Cladocera</taxon>
        <taxon>Anomopoda</taxon>
        <taxon>Daphniidae</taxon>
        <taxon>Daphnia</taxon>
        <taxon>Daphnia similis group</taxon>
    </lineage>
</organism>
<evidence type="ECO:0000256" key="7">
    <source>
        <dbReference type="SAM" id="MobiDB-lite"/>
    </source>
</evidence>
<keyword evidence="4" id="KW-0479">Metal-binding</keyword>
<evidence type="ECO:0000256" key="2">
    <source>
        <dbReference type="ARBA" id="ARBA00022617"/>
    </source>
</evidence>
<evidence type="ECO:0000256" key="1">
    <source>
        <dbReference type="ARBA" id="ARBA00022448"/>
    </source>
</evidence>
<dbReference type="Gene3D" id="1.10.490.10">
    <property type="entry name" value="Globins"/>
    <property type="match status" value="1"/>
</dbReference>
<evidence type="ECO:0000256" key="5">
    <source>
        <dbReference type="ARBA" id="ARBA00023004"/>
    </source>
</evidence>
<dbReference type="EMBL" id="WJBH02000007">
    <property type="protein sequence ID" value="KAI9555180.1"/>
    <property type="molecule type" value="Genomic_DNA"/>
</dbReference>
<keyword evidence="1 6" id="KW-0813">Transport</keyword>
<dbReference type="PANTHER" id="PTHR46458">
    <property type="entry name" value="BLR2807 PROTEIN"/>
    <property type="match status" value="1"/>
</dbReference>